<dbReference type="InterPro" id="IPR003439">
    <property type="entry name" value="ABC_transporter-like_ATP-bd"/>
</dbReference>
<dbReference type="GO" id="GO:0043190">
    <property type="term" value="C:ATP-binding cassette (ABC) transporter complex"/>
    <property type="evidence" value="ECO:0007669"/>
    <property type="project" value="TreeGrafter"/>
</dbReference>
<dbReference type="PANTHER" id="PTHR43553">
    <property type="entry name" value="HEAVY METAL TRANSPORTER"/>
    <property type="match status" value="1"/>
</dbReference>
<dbReference type="InterPro" id="IPR003593">
    <property type="entry name" value="AAA+_ATPase"/>
</dbReference>
<dbReference type="SUPFAM" id="SSF52540">
    <property type="entry name" value="P-loop containing nucleoside triphosphate hydrolases"/>
    <property type="match status" value="1"/>
</dbReference>
<evidence type="ECO:0000256" key="6">
    <source>
        <dbReference type="ARBA" id="ARBA00022967"/>
    </source>
</evidence>
<accession>A0A2S0M442</accession>
<dbReference type="Gene3D" id="3.40.50.300">
    <property type="entry name" value="P-loop containing nucleotide triphosphate hydrolases"/>
    <property type="match status" value="1"/>
</dbReference>
<dbReference type="OrthoDB" id="197875at2"/>
<keyword evidence="2" id="KW-0813">Transport</keyword>
<comment type="similarity">
    <text evidence="1">Belongs to the ABC transporter superfamily.</text>
</comment>
<dbReference type="GO" id="GO:0005524">
    <property type="term" value="F:ATP binding"/>
    <property type="evidence" value="ECO:0007669"/>
    <property type="project" value="UniProtKB-KW"/>
</dbReference>
<keyword evidence="7" id="KW-0472">Membrane</keyword>
<keyword evidence="4" id="KW-0547">Nucleotide-binding</keyword>
<dbReference type="CDD" id="cd03225">
    <property type="entry name" value="ABC_cobalt_CbiO_domain1"/>
    <property type="match status" value="1"/>
</dbReference>
<reference evidence="9 10" key="1">
    <citation type="journal article" date="2018" name="Genome Announc.">
        <title>Complete genomes of two Megasphaera elsdenii strains, NCIMB 702410 and ATCC 25940.</title>
        <authorList>
            <person name="Hatmaker E.A."/>
            <person name="O'Dell K."/>
            <person name="Riley L.A."/>
            <person name="Klingeman D.M."/>
            <person name="Guss A.M."/>
        </authorList>
    </citation>
    <scope>NUCLEOTIDE SEQUENCE [LARGE SCALE GENOMIC DNA]</scope>
    <source>
        <strain evidence="9 10">NCIMB702410</strain>
    </source>
</reference>
<dbReference type="InterPro" id="IPR050095">
    <property type="entry name" value="ECF_ABC_transporter_ATP-bd"/>
</dbReference>
<proteinExistence type="inferred from homology"/>
<evidence type="ECO:0000313" key="9">
    <source>
        <dbReference type="EMBL" id="AVO26226.1"/>
    </source>
</evidence>
<evidence type="ECO:0000256" key="1">
    <source>
        <dbReference type="ARBA" id="ARBA00005417"/>
    </source>
</evidence>
<keyword evidence="5 9" id="KW-0067">ATP-binding</keyword>
<name>A0A2S0M442_MEGEL</name>
<dbReference type="InterPro" id="IPR027417">
    <property type="entry name" value="P-loop_NTPase"/>
</dbReference>
<dbReference type="RefSeq" id="WP_027894831.1">
    <property type="nucleotide sequence ID" value="NZ_CP027569.1"/>
</dbReference>
<evidence type="ECO:0000256" key="2">
    <source>
        <dbReference type="ARBA" id="ARBA00022448"/>
    </source>
</evidence>
<gene>
    <name evidence="9" type="ORF">C6Y28_00500</name>
</gene>
<feature type="domain" description="ABC transporter" evidence="8">
    <location>
        <begin position="2"/>
        <end position="216"/>
    </location>
</feature>
<keyword evidence="6" id="KW-1278">Translocase</keyword>
<dbReference type="InterPro" id="IPR015856">
    <property type="entry name" value="ABC_transpr_CbiO/EcfA_su"/>
</dbReference>
<keyword evidence="3" id="KW-1003">Cell membrane</keyword>
<evidence type="ECO:0000313" key="10">
    <source>
        <dbReference type="Proteomes" id="UP000238358"/>
    </source>
</evidence>
<dbReference type="PROSITE" id="PS50893">
    <property type="entry name" value="ABC_TRANSPORTER_2"/>
    <property type="match status" value="1"/>
</dbReference>
<dbReference type="Pfam" id="PF00005">
    <property type="entry name" value="ABC_tran"/>
    <property type="match status" value="1"/>
</dbReference>
<dbReference type="Proteomes" id="UP000238358">
    <property type="component" value="Chromosome"/>
</dbReference>
<dbReference type="GO" id="GO:0016887">
    <property type="term" value="F:ATP hydrolysis activity"/>
    <property type="evidence" value="ECO:0007669"/>
    <property type="project" value="InterPro"/>
</dbReference>
<evidence type="ECO:0000256" key="3">
    <source>
        <dbReference type="ARBA" id="ARBA00022475"/>
    </source>
</evidence>
<dbReference type="GO" id="GO:0042626">
    <property type="term" value="F:ATPase-coupled transmembrane transporter activity"/>
    <property type="evidence" value="ECO:0007669"/>
    <property type="project" value="TreeGrafter"/>
</dbReference>
<dbReference type="AlphaFoldDB" id="A0A2S0M442"/>
<evidence type="ECO:0000256" key="5">
    <source>
        <dbReference type="ARBA" id="ARBA00022840"/>
    </source>
</evidence>
<evidence type="ECO:0000259" key="8">
    <source>
        <dbReference type="PROSITE" id="PS50893"/>
    </source>
</evidence>
<protein>
    <submittedName>
        <fullName evidence="9">ABC transporter ATP-binding protein</fullName>
    </submittedName>
</protein>
<dbReference type="PANTHER" id="PTHR43553:SF24">
    <property type="entry name" value="ENERGY-COUPLING FACTOR TRANSPORTER ATP-BINDING PROTEIN ECFA1"/>
    <property type="match status" value="1"/>
</dbReference>
<dbReference type="SMART" id="SM00382">
    <property type="entry name" value="AAA"/>
    <property type="match status" value="1"/>
</dbReference>
<sequence>MIQLDDVCFAYDDRPILSHLTETIEPGQAVLLSGPNGSGKSTLLRLLNGLIFPQQGTYTFDGTVITAGKMRDHAYSKWFHQRLGYVWQNPDSQLFCSSVREELAFGPVQMGLKPEEIRQRVDDALELLGLTRLASRPPYTLSGGEKKRTAIASILTMNPQVWTMDEPESYLDADGLDWLSDFLPSLKAAGKTLIIATHHADHLASLVDKEIIVGDA</sequence>
<dbReference type="EMBL" id="CP027569">
    <property type="protein sequence ID" value="AVO26226.1"/>
    <property type="molecule type" value="Genomic_DNA"/>
</dbReference>
<evidence type="ECO:0000256" key="4">
    <source>
        <dbReference type="ARBA" id="ARBA00022741"/>
    </source>
</evidence>
<organism evidence="9 10">
    <name type="scientific">Megasphaera elsdenii</name>
    <dbReference type="NCBI Taxonomy" id="907"/>
    <lineage>
        <taxon>Bacteria</taxon>
        <taxon>Bacillati</taxon>
        <taxon>Bacillota</taxon>
        <taxon>Negativicutes</taxon>
        <taxon>Veillonellales</taxon>
        <taxon>Veillonellaceae</taxon>
        <taxon>Megasphaera</taxon>
    </lineage>
</organism>
<evidence type="ECO:0000256" key="7">
    <source>
        <dbReference type="ARBA" id="ARBA00023136"/>
    </source>
</evidence>